<dbReference type="Pfam" id="PF16367">
    <property type="entry name" value="RRM_7"/>
    <property type="match status" value="1"/>
</dbReference>
<dbReference type="InterPro" id="IPR000504">
    <property type="entry name" value="RRM_dom"/>
</dbReference>
<evidence type="ECO:0000313" key="13">
    <source>
        <dbReference type="EMBL" id="PVD24764.1"/>
    </source>
</evidence>
<evidence type="ECO:0000256" key="5">
    <source>
        <dbReference type="ARBA" id="ARBA00022723"/>
    </source>
</evidence>
<feature type="compositionally biased region" description="Polar residues" evidence="11">
    <location>
        <begin position="306"/>
        <end position="315"/>
    </location>
</feature>
<comment type="similarity">
    <text evidence="2">Belongs to the RRM CPEB family.</text>
</comment>
<dbReference type="GO" id="GO:0046872">
    <property type="term" value="F:metal ion binding"/>
    <property type="evidence" value="ECO:0007669"/>
    <property type="project" value="UniProtKB-KW"/>
</dbReference>
<name>A0A2T7NUD1_POMCA</name>
<dbReference type="SMART" id="SM00360">
    <property type="entry name" value="RRM"/>
    <property type="match status" value="2"/>
</dbReference>
<dbReference type="PANTHER" id="PTHR12566:SF9">
    <property type="entry name" value="CYTOPLASMIC POLYADENYLATION ELEMENT-BINDING PROTEIN 1"/>
    <property type="match status" value="1"/>
</dbReference>
<feature type="domain" description="RRM" evidence="12">
    <location>
        <begin position="622"/>
        <end position="703"/>
    </location>
</feature>
<keyword evidence="9 10" id="KW-0694">RNA-binding</keyword>
<dbReference type="PANTHER" id="PTHR12566">
    <property type="entry name" value="CYTOPLASMIC POLYADENYLATION ELEMENT BINDING PROTEIN CPEB"/>
    <property type="match status" value="1"/>
</dbReference>
<keyword evidence="3" id="KW-0963">Cytoplasm</keyword>
<dbReference type="OrthoDB" id="10033548at2759"/>
<dbReference type="CDD" id="cd19757">
    <property type="entry name" value="Bbox1"/>
    <property type="match status" value="1"/>
</dbReference>
<organism evidence="13 14">
    <name type="scientific">Pomacea canaliculata</name>
    <name type="common">Golden apple snail</name>
    <dbReference type="NCBI Taxonomy" id="400727"/>
    <lineage>
        <taxon>Eukaryota</taxon>
        <taxon>Metazoa</taxon>
        <taxon>Spiralia</taxon>
        <taxon>Lophotrochozoa</taxon>
        <taxon>Mollusca</taxon>
        <taxon>Gastropoda</taxon>
        <taxon>Caenogastropoda</taxon>
        <taxon>Architaenioglossa</taxon>
        <taxon>Ampullarioidea</taxon>
        <taxon>Ampullariidae</taxon>
        <taxon>Pomacea</taxon>
    </lineage>
</organism>
<evidence type="ECO:0000256" key="9">
    <source>
        <dbReference type="ARBA" id="ARBA00022884"/>
    </source>
</evidence>
<dbReference type="CDD" id="cd12723">
    <property type="entry name" value="RRM1_CPEB1"/>
    <property type="match status" value="1"/>
</dbReference>
<dbReference type="Gene3D" id="4.10.640.40">
    <property type="entry name" value="Cytoplasmic polyadenylation element-binding protein, ZZ domain"/>
    <property type="match status" value="1"/>
</dbReference>
<dbReference type="Proteomes" id="UP000245119">
    <property type="component" value="Linkage Group LG9"/>
</dbReference>
<keyword evidence="7" id="KW-0862">Zinc</keyword>
<dbReference type="Gene3D" id="3.30.70.330">
    <property type="match status" value="2"/>
</dbReference>
<comment type="subcellular location">
    <subcellularLocation>
        <location evidence="1">Cytoplasm</location>
    </subcellularLocation>
</comment>
<gene>
    <name evidence="13" type="ORF">C0Q70_15250</name>
</gene>
<protein>
    <recommendedName>
        <fullName evidence="12">RRM domain-containing protein</fullName>
    </recommendedName>
</protein>
<accession>A0A2T7NUD1</accession>
<keyword evidence="6" id="KW-0677">Repeat</keyword>
<evidence type="ECO:0000256" key="10">
    <source>
        <dbReference type="PROSITE-ProRule" id="PRU00176"/>
    </source>
</evidence>
<dbReference type="InterPro" id="IPR034977">
    <property type="entry name" value="CPEB1_RRM1"/>
</dbReference>
<evidence type="ECO:0000256" key="7">
    <source>
        <dbReference type="ARBA" id="ARBA00022833"/>
    </source>
</evidence>
<dbReference type="EMBL" id="PZQS01000009">
    <property type="protein sequence ID" value="PVD24764.1"/>
    <property type="molecule type" value="Genomic_DNA"/>
</dbReference>
<dbReference type="InterPro" id="IPR032296">
    <property type="entry name" value="CEBP_ZZ"/>
</dbReference>
<dbReference type="FunFam" id="4.10.640.40:FF:000002">
    <property type="entry name" value="Putative Cytoplasmic polyadenylation element-binding protein 1"/>
    <property type="match status" value="1"/>
</dbReference>
<dbReference type="SUPFAM" id="SSF54928">
    <property type="entry name" value="RNA-binding domain, RBD"/>
    <property type="match status" value="1"/>
</dbReference>
<dbReference type="InterPro" id="IPR012677">
    <property type="entry name" value="Nucleotide-bd_a/b_plait_sf"/>
</dbReference>
<reference evidence="13 14" key="1">
    <citation type="submission" date="2018-04" db="EMBL/GenBank/DDBJ databases">
        <title>The genome of golden apple snail Pomacea canaliculata provides insight into stress tolerance and invasive adaptation.</title>
        <authorList>
            <person name="Liu C."/>
            <person name="Liu B."/>
            <person name="Ren Y."/>
            <person name="Zhang Y."/>
            <person name="Wang H."/>
            <person name="Li S."/>
            <person name="Jiang F."/>
            <person name="Yin L."/>
            <person name="Zhang G."/>
            <person name="Qian W."/>
            <person name="Fan W."/>
        </authorList>
    </citation>
    <scope>NUCLEOTIDE SEQUENCE [LARGE SCALE GENOMIC DNA]</scope>
    <source>
        <strain evidence="13">SZHN2017</strain>
        <tissue evidence="13">Muscle</tissue>
    </source>
</reference>
<dbReference type="InterPro" id="IPR032292">
    <property type="entry name" value="CEBP1_N"/>
</dbReference>
<dbReference type="STRING" id="400727.A0A2T7NUD1"/>
<dbReference type="CDD" id="cd12725">
    <property type="entry name" value="RRM2_CPEB1"/>
    <property type="match status" value="1"/>
</dbReference>
<dbReference type="GO" id="GO:0000900">
    <property type="term" value="F:mRNA regulatory element binding translation repressor activity"/>
    <property type="evidence" value="ECO:0007669"/>
    <property type="project" value="TreeGrafter"/>
</dbReference>
<evidence type="ECO:0000313" key="14">
    <source>
        <dbReference type="Proteomes" id="UP000245119"/>
    </source>
</evidence>
<evidence type="ECO:0000256" key="2">
    <source>
        <dbReference type="ARBA" id="ARBA00010347"/>
    </source>
</evidence>
<dbReference type="GO" id="GO:0045202">
    <property type="term" value="C:synapse"/>
    <property type="evidence" value="ECO:0007669"/>
    <property type="project" value="TreeGrafter"/>
</dbReference>
<dbReference type="GO" id="GO:0006397">
    <property type="term" value="P:mRNA processing"/>
    <property type="evidence" value="ECO:0007669"/>
    <property type="project" value="UniProtKB-KW"/>
</dbReference>
<feature type="region of interest" description="Disordered" evidence="11">
    <location>
        <begin position="306"/>
        <end position="343"/>
    </location>
</feature>
<keyword evidence="8" id="KW-0810">Translation regulation</keyword>
<comment type="caution">
    <text evidence="13">The sequence shown here is derived from an EMBL/GenBank/DDBJ whole genome shotgun (WGS) entry which is preliminary data.</text>
</comment>
<dbReference type="GO" id="GO:2000766">
    <property type="term" value="P:negative regulation of cytoplasmic translation"/>
    <property type="evidence" value="ECO:0007669"/>
    <property type="project" value="TreeGrafter"/>
</dbReference>
<dbReference type="Pfam" id="PF16366">
    <property type="entry name" value="CEBP_ZZ"/>
    <property type="match status" value="1"/>
</dbReference>
<feature type="compositionally biased region" description="Low complexity" evidence="11">
    <location>
        <begin position="326"/>
        <end position="343"/>
    </location>
</feature>
<dbReference type="InterPro" id="IPR038446">
    <property type="entry name" value="CEBP_ZZ_sf"/>
</dbReference>
<dbReference type="GO" id="GO:0003730">
    <property type="term" value="F:mRNA 3'-UTR binding"/>
    <property type="evidence" value="ECO:0007669"/>
    <property type="project" value="InterPro"/>
</dbReference>
<evidence type="ECO:0000256" key="8">
    <source>
        <dbReference type="ARBA" id="ARBA00022845"/>
    </source>
</evidence>
<dbReference type="Pfam" id="PF16368">
    <property type="entry name" value="CEBP1_N"/>
    <property type="match status" value="1"/>
</dbReference>
<feature type="domain" description="RRM" evidence="12">
    <location>
        <begin position="503"/>
        <end position="600"/>
    </location>
</feature>
<dbReference type="PROSITE" id="PS50102">
    <property type="entry name" value="RRM"/>
    <property type="match status" value="2"/>
</dbReference>
<evidence type="ECO:0000256" key="11">
    <source>
        <dbReference type="SAM" id="MobiDB-lite"/>
    </source>
</evidence>
<evidence type="ECO:0000256" key="3">
    <source>
        <dbReference type="ARBA" id="ARBA00022490"/>
    </source>
</evidence>
<keyword evidence="5" id="KW-0479">Metal-binding</keyword>
<dbReference type="InterPro" id="IPR035979">
    <property type="entry name" value="RBD_domain_sf"/>
</dbReference>
<keyword evidence="14" id="KW-1185">Reference proteome</keyword>
<sequence>MHSCKNCSKKGENTEATVSAKLDKAASRHARLSRSAGARLQGARATSGLSGITCCCRCYVTEHPVSAQRAREYSNFSFRIQIARACARRVLQGTSESNLQPFACPPWEQTFMNAETCNSTKNALKRYPSQTFEWLCPIGVPAIKVEDYDGNHFSTHQDIFKRINALLDHSLDINVTGACASQERKYGEYCFISKSKMLPSSFYDFNQHRASGHLSQELQSVLSYANVPLSQSAAYTNSNASIYTSSAATSYGALGQPLTASAMSTYGYSNASPNSQSAYPGFQLFSTSSGSNSGIATGSQQWNMFDSKSFTSPSRQPRAIKGEKQSPGLNSSDYSSLSSVSPLTESSLSPIEKILYSNLLSHQTASPITRTPATPIETDKTLTHYEQTETGVLDNMMRAMTLTERQQSNATELANQLYQAYQAGAPVYAGVGVDIMSAPAGEMASVDRTLTSPLGPHYMTNVDPYAIDRAARLHRNAASVSEATCTWSGQLPPRAHKNPTYSCKVFVGGVPWDITETGLQTAFNKFGSLKIEWPGKDGNNRFLMLFSQWSLLFSTGYVYLLFDVEKSVRSLLQSCTHDFSSGDYYYKISSRRMRSKEVQIIPWVLADSNHVRQPSQRLDSGKTVFVGALHGMITAEILGNIMNDLFGNVVYAGIDTDKHKYPIGSGRVTFCNRKSYMRAVQAAFIEIKTPKFTKKIQVDPYLEDAICSLCAIQQGPYFCRELQCFRYFCRTCWYWQHNLDAMRHHKPLTRNTKSTMPL</sequence>
<dbReference type="GO" id="GO:0043022">
    <property type="term" value="F:ribosome binding"/>
    <property type="evidence" value="ECO:0007669"/>
    <property type="project" value="TreeGrafter"/>
</dbReference>
<dbReference type="FunFam" id="3.30.70.330:FF:000054">
    <property type="entry name" value="Cytoplasmic polyadenylation element-binding protein 1"/>
    <property type="match status" value="1"/>
</dbReference>
<dbReference type="GO" id="GO:0005737">
    <property type="term" value="C:cytoplasm"/>
    <property type="evidence" value="ECO:0007669"/>
    <property type="project" value="UniProtKB-SubCell"/>
</dbReference>
<proteinExistence type="inferred from homology"/>
<evidence type="ECO:0000256" key="6">
    <source>
        <dbReference type="ARBA" id="ARBA00022737"/>
    </source>
</evidence>
<evidence type="ECO:0000256" key="1">
    <source>
        <dbReference type="ARBA" id="ARBA00004496"/>
    </source>
</evidence>
<evidence type="ECO:0000256" key="4">
    <source>
        <dbReference type="ARBA" id="ARBA00022664"/>
    </source>
</evidence>
<dbReference type="InterPro" id="IPR034819">
    <property type="entry name" value="CPEB"/>
</dbReference>
<dbReference type="GO" id="GO:0008135">
    <property type="term" value="F:translation factor activity, RNA binding"/>
    <property type="evidence" value="ECO:0007669"/>
    <property type="project" value="TreeGrafter"/>
</dbReference>
<dbReference type="GO" id="GO:0043005">
    <property type="term" value="C:neuron projection"/>
    <property type="evidence" value="ECO:0007669"/>
    <property type="project" value="TreeGrafter"/>
</dbReference>
<keyword evidence="4" id="KW-0507">mRNA processing</keyword>
<dbReference type="GO" id="GO:0005634">
    <property type="term" value="C:nucleus"/>
    <property type="evidence" value="ECO:0007669"/>
    <property type="project" value="TreeGrafter"/>
</dbReference>
<dbReference type="AlphaFoldDB" id="A0A2T7NUD1"/>
<dbReference type="FunFam" id="3.30.70.330:FF:000086">
    <property type="entry name" value="Putative Cytoplasmic polyadenylation element-binding protein 1"/>
    <property type="match status" value="1"/>
</dbReference>
<evidence type="ECO:0000259" key="12">
    <source>
        <dbReference type="PROSITE" id="PS50102"/>
    </source>
</evidence>